<organism evidence="2 3">
    <name type="scientific">Mesorhizobium huakuii</name>
    <dbReference type="NCBI Taxonomy" id="28104"/>
    <lineage>
        <taxon>Bacteria</taxon>
        <taxon>Pseudomonadati</taxon>
        <taxon>Pseudomonadota</taxon>
        <taxon>Alphaproteobacteria</taxon>
        <taxon>Hyphomicrobiales</taxon>
        <taxon>Phyllobacteriaceae</taxon>
        <taxon>Mesorhizobium</taxon>
    </lineage>
</organism>
<feature type="region of interest" description="Disordered" evidence="1">
    <location>
        <begin position="1"/>
        <end position="95"/>
    </location>
</feature>
<name>A0A7G6SU28_9HYPH</name>
<gene>
    <name evidence="2" type="ORF">HB778_16450</name>
</gene>
<evidence type="ECO:0000256" key="1">
    <source>
        <dbReference type="SAM" id="MobiDB-lite"/>
    </source>
</evidence>
<sequence length="95" mass="10806">MVKELEMNDNTAQNQQHQPQQKPGDKRNQQKLQGKAFQVNENSVEDQEPARSPAHPRQSSDKRNQSKPEGKAFQVNENSMEDQEPARSPAPTRQA</sequence>
<proteinExistence type="predicted"/>
<evidence type="ECO:0000313" key="2">
    <source>
        <dbReference type="EMBL" id="QND58010.1"/>
    </source>
</evidence>
<accession>A0A7G6SU28</accession>
<feature type="compositionally biased region" description="Basic and acidic residues" evidence="1">
    <location>
        <begin position="58"/>
        <end position="70"/>
    </location>
</feature>
<evidence type="ECO:0000313" key="3">
    <source>
        <dbReference type="Proteomes" id="UP000515465"/>
    </source>
</evidence>
<dbReference type="AlphaFoldDB" id="A0A7G6SU28"/>
<dbReference type="EMBL" id="CP050296">
    <property type="protein sequence ID" value="QND58010.1"/>
    <property type="molecule type" value="Genomic_DNA"/>
</dbReference>
<dbReference type="RefSeq" id="WP_183464774.1">
    <property type="nucleotide sequence ID" value="NZ_CP050296.1"/>
</dbReference>
<protein>
    <submittedName>
        <fullName evidence="2">Uncharacterized protein</fullName>
    </submittedName>
</protein>
<dbReference type="Proteomes" id="UP000515465">
    <property type="component" value="Chromosome"/>
</dbReference>
<reference evidence="2" key="1">
    <citation type="journal article" date="2020" name="Mol. Plant Microbe Interact.">
        <title>Complete genome sequences of four natural Pseudomonas isolates that catabolize a wide range of aromatic compounds relevant to lignin valorization.</title>
        <authorList>
            <person name="Hatmaker E.A."/>
            <person name="Presle G."/>
            <person name="Cannon O."/>
            <person name="Guss A.M."/>
            <person name="Elkins J.G."/>
        </authorList>
    </citation>
    <scope>NUCLEOTIDE SEQUENCE</scope>
    <source>
        <strain evidence="2">583</strain>
    </source>
</reference>